<dbReference type="InterPro" id="IPR006179">
    <property type="entry name" value="5_nucleotidase/apyrase"/>
</dbReference>
<comment type="caution">
    <text evidence="5">The sequence shown here is derived from an EMBL/GenBank/DDBJ whole genome shotgun (WGS) entry which is preliminary data.</text>
</comment>
<evidence type="ECO:0000256" key="2">
    <source>
        <dbReference type="RuleBase" id="RU362119"/>
    </source>
</evidence>
<evidence type="ECO:0000259" key="3">
    <source>
        <dbReference type="Pfam" id="PF00149"/>
    </source>
</evidence>
<keyword evidence="1" id="KW-0732">Signal</keyword>
<sequence length="494" mass="55982">MMTFTERFKSFTILHSNDMHGDFLAEATGVAEGHVIGGMALLSGYINQVRQEEKNVLFVISGDMLQGSTIDVEYKGLSTIEIMNYLAPDVVTLGNHELDYGFPHLLFLEKMANFPIVNANLYIKKYNKRLMNPYLILNVDGFDIMFIGIITEEALKTLKRDRSIGTFVSLEDAASEVGKICNAYKNDDIDLTIILTHIGFEEDKKLAAMLNPEWGVDLIIGGHSHTFLEQPAQVNNILIAQAGVGTDQIGRFDVVVDDDTNSIVEWKWQLLPVDSNLAPPDPEIEKLIATFKEDVDRKYNRLIGRLARKLTHPRREEETELGNLFADIFAQLDKLDVVFVASGAIRGTELGPLVTLSDLKQIFPYEDPIRKYRVTGVHLTKIFAHIMRLENRIPGESEYLQVSKAVKAVYRDTEEKLESLSINGQPVQDDQHYTICMDGYRFQNSEHILGMTHEELTKLATPKVVTTSCQDVIEEYFSHHQNLDSYIEGRFVYK</sequence>
<dbReference type="SUPFAM" id="SSF56300">
    <property type="entry name" value="Metallo-dependent phosphatases"/>
    <property type="match status" value="1"/>
</dbReference>
<keyword evidence="2" id="KW-0547">Nucleotide-binding</keyword>
<dbReference type="CDD" id="cd00845">
    <property type="entry name" value="MPP_UshA_N_like"/>
    <property type="match status" value="1"/>
</dbReference>
<dbReference type="InterPro" id="IPR004843">
    <property type="entry name" value="Calcineurin-like_PHP"/>
</dbReference>
<dbReference type="GO" id="GO:0000166">
    <property type="term" value="F:nucleotide binding"/>
    <property type="evidence" value="ECO:0007669"/>
    <property type="project" value="UniProtKB-KW"/>
</dbReference>
<gene>
    <name evidence="5" type="ORF">WA1_28950</name>
</gene>
<accession>A0A139X5M5</accession>
<dbReference type="Proteomes" id="UP000076925">
    <property type="component" value="Unassembled WGS sequence"/>
</dbReference>
<organism evidence="5 6">
    <name type="scientific">Scytonema hofmannii PCC 7110</name>
    <dbReference type="NCBI Taxonomy" id="128403"/>
    <lineage>
        <taxon>Bacteria</taxon>
        <taxon>Bacillati</taxon>
        <taxon>Cyanobacteriota</taxon>
        <taxon>Cyanophyceae</taxon>
        <taxon>Nostocales</taxon>
        <taxon>Scytonemataceae</taxon>
        <taxon>Scytonema</taxon>
    </lineage>
</organism>
<feature type="domain" description="5'-Nucleotidase C-terminal" evidence="4">
    <location>
        <begin position="312"/>
        <end position="445"/>
    </location>
</feature>
<dbReference type="InterPro" id="IPR029052">
    <property type="entry name" value="Metallo-depent_PP-like"/>
</dbReference>
<dbReference type="SUPFAM" id="SSF55816">
    <property type="entry name" value="5'-nucleotidase (syn. UDP-sugar hydrolase), C-terminal domain"/>
    <property type="match status" value="1"/>
</dbReference>
<comment type="similarity">
    <text evidence="2">Belongs to the 5'-nucleotidase family.</text>
</comment>
<proteinExistence type="inferred from homology"/>
<name>A0A139X5M5_9CYAN</name>
<evidence type="ECO:0000259" key="4">
    <source>
        <dbReference type="Pfam" id="PF02872"/>
    </source>
</evidence>
<dbReference type="InterPro" id="IPR008334">
    <property type="entry name" value="5'-Nucleotdase_C"/>
</dbReference>
<dbReference type="STRING" id="128403.WA1_28950"/>
<dbReference type="GO" id="GO:0016787">
    <property type="term" value="F:hydrolase activity"/>
    <property type="evidence" value="ECO:0007669"/>
    <property type="project" value="UniProtKB-KW"/>
</dbReference>
<dbReference type="Gene3D" id="3.90.780.10">
    <property type="entry name" value="5'-Nucleotidase, C-terminal domain"/>
    <property type="match status" value="1"/>
</dbReference>
<evidence type="ECO:0000313" key="6">
    <source>
        <dbReference type="Proteomes" id="UP000076925"/>
    </source>
</evidence>
<dbReference type="PANTHER" id="PTHR11575:SF24">
    <property type="entry name" value="5'-NUCLEOTIDASE"/>
    <property type="match status" value="1"/>
</dbReference>
<dbReference type="InterPro" id="IPR036907">
    <property type="entry name" value="5'-Nucleotdase_C_sf"/>
</dbReference>
<dbReference type="AlphaFoldDB" id="A0A139X5M5"/>
<reference evidence="5 6" key="1">
    <citation type="journal article" date="2013" name="Genome Biol. Evol.">
        <title>Genomes of Stigonematalean cyanobacteria (subsection V) and the evolution of oxygenic photosynthesis from prokaryotes to plastids.</title>
        <authorList>
            <person name="Dagan T."/>
            <person name="Roettger M."/>
            <person name="Stucken K."/>
            <person name="Landan G."/>
            <person name="Koch R."/>
            <person name="Major P."/>
            <person name="Gould S.B."/>
            <person name="Goremykin V.V."/>
            <person name="Rippka R."/>
            <person name="Tandeau de Marsac N."/>
            <person name="Gugger M."/>
            <person name="Lockhart P.J."/>
            <person name="Allen J.F."/>
            <person name="Brune I."/>
            <person name="Maus I."/>
            <person name="Puhler A."/>
            <person name="Martin W.F."/>
        </authorList>
    </citation>
    <scope>NUCLEOTIDE SEQUENCE [LARGE SCALE GENOMIC DNA]</scope>
    <source>
        <strain evidence="5 6">PCC 7110</strain>
    </source>
</reference>
<feature type="domain" description="Calcineurin-like phosphoesterase" evidence="3">
    <location>
        <begin position="12"/>
        <end position="226"/>
    </location>
</feature>
<evidence type="ECO:0000256" key="1">
    <source>
        <dbReference type="ARBA" id="ARBA00022729"/>
    </source>
</evidence>
<dbReference type="Gene3D" id="3.60.21.10">
    <property type="match status" value="1"/>
</dbReference>
<dbReference type="GO" id="GO:0009166">
    <property type="term" value="P:nucleotide catabolic process"/>
    <property type="evidence" value="ECO:0007669"/>
    <property type="project" value="InterPro"/>
</dbReference>
<keyword evidence="6" id="KW-1185">Reference proteome</keyword>
<dbReference type="Pfam" id="PF02872">
    <property type="entry name" value="5_nucleotid_C"/>
    <property type="match status" value="1"/>
</dbReference>
<dbReference type="PANTHER" id="PTHR11575">
    <property type="entry name" value="5'-NUCLEOTIDASE-RELATED"/>
    <property type="match status" value="1"/>
</dbReference>
<dbReference type="Pfam" id="PF00149">
    <property type="entry name" value="Metallophos"/>
    <property type="match status" value="1"/>
</dbReference>
<evidence type="ECO:0000313" key="5">
    <source>
        <dbReference type="EMBL" id="KYC39990.1"/>
    </source>
</evidence>
<dbReference type="PRINTS" id="PR01607">
    <property type="entry name" value="APYRASEFAMLY"/>
</dbReference>
<keyword evidence="2" id="KW-0378">Hydrolase</keyword>
<protein>
    <submittedName>
        <fullName evidence="5">Bifunctional metallophosphatase/5'-nucleotidase</fullName>
    </submittedName>
</protein>
<dbReference type="EMBL" id="ANNX02000031">
    <property type="protein sequence ID" value="KYC39990.1"/>
    <property type="molecule type" value="Genomic_DNA"/>
</dbReference>
<dbReference type="OrthoDB" id="9768561at2"/>